<dbReference type="Proteomes" id="UP000068167">
    <property type="component" value="Chromosome"/>
</dbReference>
<dbReference type="PATRIC" id="fig|1638788.3.peg.5495"/>
<gene>
    <name evidence="1" type="ORF">VL20_5448</name>
</gene>
<dbReference type="KEGG" id="mpk:VL20_5448"/>
<evidence type="ECO:0000313" key="2">
    <source>
        <dbReference type="Proteomes" id="UP000068167"/>
    </source>
</evidence>
<organism evidence="1 2">
    <name type="scientific">Microcystis panniformis FACHB-1757</name>
    <dbReference type="NCBI Taxonomy" id="1638788"/>
    <lineage>
        <taxon>Bacteria</taxon>
        <taxon>Bacillati</taxon>
        <taxon>Cyanobacteriota</taxon>
        <taxon>Cyanophyceae</taxon>
        <taxon>Oscillatoriophycideae</taxon>
        <taxon>Chroococcales</taxon>
        <taxon>Microcystaceae</taxon>
        <taxon>Microcystis</taxon>
    </lineage>
</organism>
<dbReference type="RefSeq" id="WP_002788656.1">
    <property type="nucleotide sequence ID" value="NZ_CP011339.1"/>
</dbReference>
<evidence type="ECO:0000313" key="1">
    <source>
        <dbReference type="EMBL" id="AKV70280.1"/>
    </source>
</evidence>
<dbReference type="AlphaFoldDB" id="A0A0K1S8A6"/>
<sequence length="120" mass="13522">MQVTFDLPDDVAIQLHSVEDKLPQILALGLREFKAITQEGFSGIAEVLEFLASLPNPEAIIALRPTEALQAQLSLLLEKNRTGGLTPDEEKLWQHYQYLEHIVRMAKARAFLKLKDSQTP</sequence>
<name>A0A0K1S8A6_9CHRO</name>
<reference evidence="1 2" key="1">
    <citation type="journal article" date="2016" name="Stand. Genomic Sci.">
        <title>Complete genome sequence and genomic characterization of Microcystis panniformis FACHB 1757 by third-generation sequencing.</title>
        <authorList>
            <person name="Zhang J.Y."/>
            <person name="Guan R."/>
            <person name="Zhang H.J."/>
            <person name="Li H."/>
            <person name="Xiao P."/>
            <person name="Yu G.L."/>
            <person name="Du L."/>
            <person name="Cao D.M."/>
            <person name="Zhu B.C."/>
            <person name="Li R.H."/>
            <person name="Lu Z.H."/>
        </authorList>
    </citation>
    <scope>NUCLEOTIDE SEQUENCE [LARGE SCALE GENOMIC DNA]</scope>
    <source>
        <strain evidence="1 2">FACHB-1757</strain>
    </source>
</reference>
<protein>
    <submittedName>
        <fullName evidence="1">Uncharacterized protein</fullName>
    </submittedName>
</protein>
<accession>A0A0K1S8A6</accession>
<keyword evidence="2" id="KW-1185">Reference proteome</keyword>
<proteinExistence type="predicted"/>
<dbReference type="EMBL" id="CP011339">
    <property type="protein sequence ID" value="AKV70280.1"/>
    <property type="molecule type" value="Genomic_DNA"/>
</dbReference>